<feature type="transmembrane region" description="Helical" evidence="10">
    <location>
        <begin position="12"/>
        <end position="33"/>
    </location>
</feature>
<feature type="transmembrane region" description="Helical" evidence="10">
    <location>
        <begin position="78"/>
        <end position="104"/>
    </location>
</feature>
<dbReference type="GO" id="GO:0044780">
    <property type="term" value="P:bacterial-type flagellum assembly"/>
    <property type="evidence" value="ECO:0007669"/>
    <property type="project" value="UniProtKB-UniRule"/>
</dbReference>
<keyword evidence="11" id="KW-0969">Cilium</keyword>
<dbReference type="PANTHER" id="PTHR30065">
    <property type="entry name" value="FLAGELLAR BIOSYNTHETIC PROTEIN FLIR"/>
    <property type="match status" value="1"/>
</dbReference>
<dbReference type="InterPro" id="IPR002010">
    <property type="entry name" value="T3SS_IM_R"/>
</dbReference>
<evidence type="ECO:0000313" key="12">
    <source>
        <dbReference type="Proteomes" id="UP000256763"/>
    </source>
</evidence>
<keyword evidence="8 10" id="KW-0975">Bacterial flagellum</keyword>
<keyword evidence="4 10" id="KW-1003">Cell membrane</keyword>
<evidence type="ECO:0000313" key="11">
    <source>
        <dbReference type="EMBL" id="RFA35695.1"/>
    </source>
</evidence>
<comment type="subcellular location">
    <subcellularLocation>
        <location evidence="10">Cell membrane</location>
        <topology evidence="10">Multi-pass membrane protein</topology>
    </subcellularLocation>
    <subcellularLocation>
        <location evidence="10">Bacterial flagellum basal body</location>
    </subcellularLocation>
</comment>
<keyword evidence="11" id="KW-0966">Cell projection</keyword>
<evidence type="ECO:0000256" key="9">
    <source>
        <dbReference type="NCBIfam" id="TIGR01400"/>
    </source>
</evidence>
<dbReference type="EMBL" id="NFZW01000011">
    <property type="protein sequence ID" value="RFA35695.1"/>
    <property type="molecule type" value="Genomic_DNA"/>
</dbReference>
<dbReference type="Proteomes" id="UP000256763">
    <property type="component" value="Unassembled WGS sequence"/>
</dbReference>
<comment type="function">
    <text evidence="1 10">Role in flagellar biosynthesis.</text>
</comment>
<evidence type="ECO:0000256" key="8">
    <source>
        <dbReference type="ARBA" id="ARBA00023143"/>
    </source>
</evidence>
<keyword evidence="7 10" id="KW-0472">Membrane</keyword>
<dbReference type="GO" id="GO:0006605">
    <property type="term" value="P:protein targeting"/>
    <property type="evidence" value="ECO:0007669"/>
    <property type="project" value="UniProtKB-UniRule"/>
</dbReference>
<feature type="transmembrane region" description="Helical" evidence="10">
    <location>
        <begin position="124"/>
        <end position="147"/>
    </location>
</feature>
<dbReference type="GO" id="GO:0009425">
    <property type="term" value="C:bacterial-type flagellum basal body"/>
    <property type="evidence" value="ECO:0007669"/>
    <property type="project" value="UniProtKB-SubCell"/>
</dbReference>
<dbReference type="Pfam" id="PF01311">
    <property type="entry name" value="Bac_export_1"/>
    <property type="match status" value="1"/>
</dbReference>
<protein>
    <recommendedName>
        <fullName evidence="3 9">Flagellar biosynthetic protein FliR</fullName>
    </recommendedName>
</protein>
<dbReference type="AlphaFoldDB" id="A0A3E0WUN8"/>
<organism evidence="11 12">
    <name type="scientific">Alkalilimnicola ehrlichii</name>
    <dbReference type="NCBI Taxonomy" id="351052"/>
    <lineage>
        <taxon>Bacteria</taxon>
        <taxon>Pseudomonadati</taxon>
        <taxon>Pseudomonadota</taxon>
        <taxon>Gammaproteobacteria</taxon>
        <taxon>Chromatiales</taxon>
        <taxon>Ectothiorhodospiraceae</taxon>
        <taxon>Alkalilimnicola</taxon>
    </lineage>
</organism>
<dbReference type="GO" id="GO:0005886">
    <property type="term" value="C:plasma membrane"/>
    <property type="evidence" value="ECO:0007669"/>
    <property type="project" value="UniProtKB-SubCell"/>
</dbReference>
<keyword evidence="11" id="KW-0282">Flagellum</keyword>
<feature type="transmembrane region" description="Helical" evidence="10">
    <location>
        <begin position="154"/>
        <end position="173"/>
    </location>
</feature>
<accession>A0A3E0WUN8</accession>
<sequence>MEISFAELSAWLGGFVWPWLRVSGMLIVAPLFANTQVPARVSVLLGLALSVAILPAVGPVPEVDFLSLTAMIIAVQQILIGFSIGLMLALAFAAAIIAGESIAYSMGLGFATMVDPQGGHTMPIISQFFQIVATLLFLAMGGHLMLIELLAESFVGMPVGTTGIGADEMWLVIGWASEMFAGAVLIALPSVVVLLLTNLALGVMTRTAPQMNIFSVGLPVTMLLGFVVILTLTMPALGPRMAQLWSEVFAAVRLLLGTG</sequence>
<gene>
    <name evidence="11" type="ORF">CAL65_12250</name>
</gene>
<evidence type="ECO:0000256" key="7">
    <source>
        <dbReference type="ARBA" id="ARBA00023136"/>
    </source>
</evidence>
<comment type="caution">
    <text evidence="11">The sequence shown here is derived from an EMBL/GenBank/DDBJ whole genome shotgun (WGS) entry which is preliminary data.</text>
</comment>
<dbReference type="NCBIfam" id="TIGR01400">
    <property type="entry name" value="fliR"/>
    <property type="match status" value="1"/>
</dbReference>
<keyword evidence="5 10" id="KW-0812">Transmembrane</keyword>
<dbReference type="PANTHER" id="PTHR30065:SF8">
    <property type="entry name" value="FLAGELLAR BIOSYNTHETIC PROTEIN FLIR"/>
    <property type="match status" value="1"/>
</dbReference>
<evidence type="ECO:0000256" key="4">
    <source>
        <dbReference type="ARBA" id="ARBA00022475"/>
    </source>
</evidence>
<feature type="transmembrane region" description="Helical" evidence="10">
    <location>
        <begin position="213"/>
        <end position="237"/>
    </location>
</feature>
<evidence type="ECO:0000256" key="2">
    <source>
        <dbReference type="ARBA" id="ARBA00009772"/>
    </source>
</evidence>
<evidence type="ECO:0000256" key="6">
    <source>
        <dbReference type="ARBA" id="ARBA00022989"/>
    </source>
</evidence>
<name>A0A3E0WUN8_9GAMM</name>
<proteinExistence type="inferred from homology"/>
<comment type="similarity">
    <text evidence="2 10">Belongs to the FliR/MopE/SpaR family.</text>
</comment>
<dbReference type="PRINTS" id="PR00953">
    <property type="entry name" value="TYPE3IMRPROT"/>
</dbReference>
<reference evidence="12" key="1">
    <citation type="submission" date="2017-05" db="EMBL/GenBank/DDBJ databases">
        <authorList>
            <person name="Sharma S."/>
            <person name="Sidhu C."/>
            <person name="Pinnaka A.K."/>
        </authorList>
    </citation>
    <scope>NUCLEOTIDE SEQUENCE [LARGE SCALE GENOMIC DNA]</scope>
    <source>
        <strain evidence="12">AK93</strain>
    </source>
</reference>
<dbReference type="RefSeq" id="WP_116302461.1">
    <property type="nucleotide sequence ID" value="NZ_NFZV01000011.1"/>
</dbReference>
<evidence type="ECO:0000256" key="1">
    <source>
        <dbReference type="ARBA" id="ARBA00002578"/>
    </source>
</evidence>
<dbReference type="InterPro" id="IPR006303">
    <property type="entry name" value="FliR"/>
</dbReference>
<dbReference type="OrthoDB" id="9797790at2"/>
<feature type="transmembrane region" description="Helical" evidence="10">
    <location>
        <begin position="179"/>
        <end position="201"/>
    </location>
</feature>
<keyword evidence="6 10" id="KW-1133">Transmembrane helix</keyword>
<feature type="transmembrane region" description="Helical" evidence="10">
    <location>
        <begin position="39"/>
        <end position="57"/>
    </location>
</feature>
<keyword evidence="12" id="KW-1185">Reference proteome</keyword>
<evidence type="ECO:0000256" key="3">
    <source>
        <dbReference type="ARBA" id="ARBA00021717"/>
    </source>
</evidence>
<evidence type="ECO:0000256" key="5">
    <source>
        <dbReference type="ARBA" id="ARBA00022692"/>
    </source>
</evidence>
<evidence type="ECO:0000256" key="10">
    <source>
        <dbReference type="RuleBase" id="RU362071"/>
    </source>
</evidence>